<feature type="compositionally biased region" description="Polar residues" evidence="1">
    <location>
        <begin position="112"/>
        <end position="122"/>
    </location>
</feature>
<organism evidence="2 3">
    <name type="scientific">Paraglomus occultum</name>
    <dbReference type="NCBI Taxonomy" id="144539"/>
    <lineage>
        <taxon>Eukaryota</taxon>
        <taxon>Fungi</taxon>
        <taxon>Fungi incertae sedis</taxon>
        <taxon>Mucoromycota</taxon>
        <taxon>Glomeromycotina</taxon>
        <taxon>Glomeromycetes</taxon>
        <taxon>Paraglomerales</taxon>
        <taxon>Paraglomeraceae</taxon>
        <taxon>Paraglomus</taxon>
    </lineage>
</organism>
<evidence type="ECO:0000313" key="2">
    <source>
        <dbReference type="EMBL" id="CAG8676441.1"/>
    </source>
</evidence>
<feature type="compositionally biased region" description="Polar residues" evidence="1">
    <location>
        <begin position="19"/>
        <end position="29"/>
    </location>
</feature>
<keyword evidence="3" id="KW-1185">Reference proteome</keyword>
<dbReference type="AlphaFoldDB" id="A0A9N9EFG7"/>
<protein>
    <submittedName>
        <fullName evidence="2">9540_t:CDS:1</fullName>
    </submittedName>
</protein>
<comment type="caution">
    <text evidence="2">The sequence shown here is derived from an EMBL/GenBank/DDBJ whole genome shotgun (WGS) entry which is preliminary data.</text>
</comment>
<evidence type="ECO:0000256" key="1">
    <source>
        <dbReference type="SAM" id="MobiDB-lite"/>
    </source>
</evidence>
<feature type="region of interest" description="Disordered" evidence="1">
    <location>
        <begin position="79"/>
        <end position="148"/>
    </location>
</feature>
<reference evidence="2" key="1">
    <citation type="submission" date="2021-06" db="EMBL/GenBank/DDBJ databases">
        <authorList>
            <person name="Kallberg Y."/>
            <person name="Tangrot J."/>
            <person name="Rosling A."/>
        </authorList>
    </citation>
    <scope>NUCLEOTIDE SEQUENCE</scope>
    <source>
        <strain evidence="2">IA702</strain>
    </source>
</reference>
<name>A0A9N9EFG7_9GLOM</name>
<feature type="non-terminal residue" evidence="2">
    <location>
        <position position="1"/>
    </location>
</feature>
<feature type="region of interest" description="Disordered" evidence="1">
    <location>
        <begin position="19"/>
        <end position="53"/>
    </location>
</feature>
<dbReference type="EMBL" id="CAJVPJ010007588">
    <property type="protein sequence ID" value="CAG8676441.1"/>
    <property type="molecule type" value="Genomic_DNA"/>
</dbReference>
<sequence>NILETFDIDRDKQWTAFNESRASSSVEELTNQERENTDQAATDTVSADEDTKESVNTVIEHQEVDNDEVEVSPYVIKEKELESSSSGSDDSSINENLVKDVEIKDSTEENENTIAESSSNTDGDAPADIEMIDATSGDSANPDTDESVEEDIDKLDELSIPDVNSDNTDINMVEDEFIL</sequence>
<feature type="non-terminal residue" evidence="2">
    <location>
        <position position="179"/>
    </location>
</feature>
<proteinExistence type="predicted"/>
<feature type="compositionally biased region" description="Basic and acidic residues" evidence="1">
    <location>
        <begin position="97"/>
        <end position="107"/>
    </location>
</feature>
<gene>
    <name evidence="2" type="ORF">POCULU_LOCUS11256</name>
</gene>
<dbReference type="Proteomes" id="UP000789572">
    <property type="component" value="Unassembled WGS sequence"/>
</dbReference>
<evidence type="ECO:0000313" key="3">
    <source>
        <dbReference type="Proteomes" id="UP000789572"/>
    </source>
</evidence>
<accession>A0A9N9EFG7</accession>